<reference evidence="4 5" key="1">
    <citation type="submission" date="2017-01" db="EMBL/GenBank/DDBJ databases">
        <title>Bacillus cereus isolates.</title>
        <authorList>
            <person name="Beno S.M."/>
        </authorList>
    </citation>
    <scope>NUCLEOTIDE SEQUENCE [LARGE SCALE GENOMIC DNA]</scope>
    <source>
        <strain evidence="4 5">FSL M7-1219</strain>
    </source>
</reference>
<sequence length="203" mass="19263">MTKIFILASTLSLSFFSGLNIGSAATENFNPITNAIVQNSDHLAEGNSKDNNKPPGSNGSQDDSGSGGNGSGGNGSGGNGSGGSGSGGNGSGGNGSGGNGSGGNGSGGNGSGGSGSGGNGSGGSGSGGNRVKGDSSSQDGKGSQEGNRVKGDSSSQGGNVKDNATKQGDKLPTTAAHYPASILMGLSTFLIGMLLFIRRKNAK</sequence>
<keyword evidence="3" id="KW-0732">Signal</keyword>
<evidence type="ECO:0000313" key="4">
    <source>
        <dbReference type="EMBL" id="OOR29160.1"/>
    </source>
</evidence>
<gene>
    <name evidence="4" type="ORF">BW892_09065</name>
</gene>
<feature type="chain" id="PRO_5012594302" evidence="3">
    <location>
        <begin position="25"/>
        <end position="203"/>
    </location>
</feature>
<evidence type="ECO:0000256" key="2">
    <source>
        <dbReference type="SAM" id="Phobius"/>
    </source>
</evidence>
<dbReference type="EMBL" id="MUAL01000010">
    <property type="protein sequence ID" value="OOR29160.1"/>
    <property type="molecule type" value="Genomic_DNA"/>
</dbReference>
<dbReference type="RefSeq" id="WP_078180163.1">
    <property type="nucleotide sequence ID" value="NZ_MUAL01000010.1"/>
</dbReference>
<name>A0A1S9V401_BACCE</name>
<feature type="transmembrane region" description="Helical" evidence="2">
    <location>
        <begin position="176"/>
        <end position="197"/>
    </location>
</feature>
<accession>A0A1S9V401</accession>
<feature type="compositionally biased region" description="Gly residues" evidence="1">
    <location>
        <begin position="65"/>
        <end position="130"/>
    </location>
</feature>
<feature type="compositionally biased region" description="Low complexity" evidence="1">
    <location>
        <begin position="134"/>
        <end position="146"/>
    </location>
</feature>
<evidence type="ECO:0000313" key="5">
    <source>
        <dbReference type="Proteomes" id="UP000191124"/>
    </source>
</evidence>
<feature type="signal peptide" evidence="3">
    <location>
        <begin position="1"/>
        <end position="24"/>
    </location>
</feature>
<organism evidence="4 5">
    <name type="scientific">Bacillus cereus</name>
    <dbReference type="NCBI Taxonomy" id="1396"/>
    <lineage>
        <taxon>Bacteria</taxon>
        <taxon>Bacillati</taxon>
        <taxon>Bacillota</taxon>
        <taxon>Bacilli</taxon>
        <taxon>Bacillales</taxon>
        <taxon>Bacillaceae</taxon>
        <taxon>Bacillus</taxon>
        <taxon>Bacillus cereus group</taxon>
    </lineage>
</organism>
<protein>
    <submittedName>
        <fullName evidence="4">Peptidase</fullName>
    </submittedName>
</protein>
<feature type="region of interest" description="Disordered" evidence="1">
    <location>
        <begin position="43"/>
        <end position="172"/>
    </location>
</feature>
<keyword evidence="2" id="KW-0812">Transmembrane</keyword>
<evidence type="ECO:0000256" key="3">
    <source>
        <dbReference type="SAM" id="SignalP"/>
    </source>
</evidence>
<dbReference type="Proteomes" id="UP000191124">
    <property type="component" value="Unassembled WGS sequence"/>
</dbReference>
<comment type="caution">
    <text evidence="4">The sequence shown here is derived from an EMBL/GenBank/DDBJ whole genome shotgun (WGS) entry which is preliminary data.</text>
</comment>
<evidence type="ECO:0000256" key="1">
    <source>
        <dbReference type="SAM" id="MobiDB-lite"/>
    </source>
</evidence>
<keyword evidence="2" id="KW-1133">Transmembrane helix</keyword>
<keyword evidence="2" id="KW-0472">Membrane</keyword>
<feature type="compositionally biased region" description="Basic and acidic residues" evidence="1">
    <location>
        <begin position="43"/>
        <end position="52"/>
    </location>
</feature>
<dbReference type="AlphaFoldDB" id="A0A1S9V401"/>
<proteinExistence type="predicted"/>